<dbReference type="SUPFAM" id="SSF48179">
    <property type="entry name" value="6-phosphogluconate dehydrogenase C-terminal domain-like"/>
    <property type="match status" value="1"/>
</dbReference>
<dbReference type="InterPro" id="IPR050812">
    <property type="entry name" value="Preph/Arog_dehydrog"/>
</dbReference>
<evidence type="ECO:0000256" key="2">
    <source>
        <dbReference type="ARBA" id="ARBA00023002"/>
    </source>
</evidence>
<dbReference type="PANTHER" id="PTHR21363:SF0">
    <property type="entry name" value="PREPHENATE DEHYDROGENASE [NADP(+)]"/>
    <property type="match status" value="1"/>
</dbReference>
<evidence type="ECO:0000256" key="3">
    <source>
        <dbReference type="ARBA" id="ARBA00023141"/>
    </source>
</evidence>
<keyword evidence="3" id="KW-0028">Amino-acid biosynthesis</keyword>
<dbReference type="Gene3D" id="3.40.50.720">
    <property type="entry name" value="NAD(P)-binding Rossmann-like Domain"/>
    <property type="match status" value="1"/>
</dbReference>
<dbReference type="EMBL" id="JBBMEI010000007">
    <property type="protein sequence ID" value="MEQ2357481.1"/>
    <property type="molecule type" value="Genomic_DNA"/>
</dbReference>
<comment type="pathway">
    <text evidence="4">Amino-acid biosynthesis.</text>
</comment>
<keyword evidence="2" id="KW-0560">Oxidoreductase</keyword>
<proteinExistence type="inferred from homology"/>
<dbReference type="SUPFAM" id="SSF55021">
    <property type="entry name" value="ACT-like"/>
    <property type="match status" value="1"/>
</dbReference>
<dbReference type="InterPro" id="IPR036291">
    <property type="entry name" value="NAD(P)-bd_dom_sf"/>
</dbReference>
<dbReference type="Pfam" id="PF02153">
    <property type="entry name" value="PDH_N"/>
    <property type="match status" value="1"/>
</dbReference>
<name>A0ABV1AJD1_9FIRM</name>
<reference evidence="6 7" key="1">
    <citation type="submission" date="2024-03" db="EMBL/GenBank/DDBJ databases">
        <title>Human intestinal bacterial collection.</title>
        <authorList>
            <person name="Pauvert C."/>
            <person name="Hitch T.C.A."/>
            <person name="Clavel T."/>
        </authorList>
    </citation>
    <scope>NUCLEOTIDE SEQUENCE [LARGE SCALE GENOMIC DNA]</scope>
    <source>
        <strain evidence="6 7">CLA-AA-H95</strain>
    </source>
</reference>
<dbReference type="Proteomes" id="UP001446032">
    <property type="component" value="Unassembled WGS sequence"/>
</dbReference>
<sequence>MKTIGFIGLGLIGGSIAKTIRKFHPDYHILAYAKHKETLAAALNCGAIDATLEERDDRYAMCDYIFLCAPVEYNIEYLRYLKDVIKEGCIITDAGSVKGPIHKAVEELGMEYCFIGGHPMAGSERSGFEYSSDHLLENAYYILTPGGQVPLEKITEFSELIDSLGSIPMVLTCEEHDFITAGVSHLPHIIASTLVNLVRELDNDAEYMKTIAAGGFRDITRIASSSPVMWEQICLENHENISHVLDEYIKMLIQARCSVDNLEAETLYDMFANSRDYRDSIDTTSSGLINKTYVLYIDIVDEAGGIATIATILAMEGISIKNIGIIHNREFEQGVLKIEFYEEDAMKRGTALLKKRNYIVYER</sequence>
<dbReference type="PANTHER" id="PTHR21363">
    <property type="entry name" value="PREPHENATE DEHYDROGENASE"/>
    <property type="match status" value="1"/>
</dbReference>
<gene>
    <name evidence="6" type="ORF">WMO75_03835</name>
</gene>
<comment type="similarity">
    <text evidence="1">Belongs to the prephenate/arogenate dehydrogenase family.</text>
</comment>
<evidence type="ECO:0000313" key="7">
    <source>
        <dbReference type="Proteomes" id="UP001446032"/>
    </source>
</evidence>
<evidence type="ECO:0000313" key="6">
    <source>
        <dbReference type="EMBL" id="MEQ2357481.1"/>
    </source>
</evidence>
<protein>
    <submittedName>
        <fullName evidence="6">Prephenate dehydrogenase</fullName>
    </submittedName>
</protein>
<dbReference type="Pfam" id="PF20463">
    <property type="entry name" value="PDH_C"/>
    <property type="match status" value="1"/>
</dbReference>
<keyword evidence="3" id="KW-0057">Aromatic amino acid biosynthesis</keyword>
<evidence type="ECO:0000256" key="1">
    <source>
        <dbReference type="ARBA" id="ARBA00007964"/>
    </source>
</evidence>
<keyword evidence="7" id="KW-1185">Reference proteome</keyword>
<comment type="caution">
    <text evidence="6">The sequence shown here is derived from an EMBL/GenBank/DDBJ whole genome shotgun (WGS) entry which is preliminary data.</text>
</comment>
<dbReference type="InterPro" id="IPR046825">
    <property type="entry name" value="PDH_C"/>
</dbReference>
<dbReference type="InterPro" id="IPR045865">
    <property type="entry name" value="ACT-like_dom_sf"/>
</dbReference>
<dbReference type="InterPro" id="IPR003099">
    <property type="entry name" value="Prephen_DH"/>
</dbReference>
<feature type="domain" description="Prephenate/arogenate dehydrogenase" evidence="5">
    <location>
        <begin position="2"/>
        <end position="289"/>
    </location>
</feature>
<dbReference type="Gene3D" id="1.10.3660.10">
    <property type="entry name" value="6-phosphogluconate dehydrogenase C-terminal like domain"/>
    <property type="match status" value="1"/>
</dbReference>
<dbReference type="PROSITE" id="PS51176">
    <property type="entry name" value="PDH_ADH"/>
    <property type="match status" value="1"/>
</dbReference>
<organism evidence="6 7">
    <name type="scientific">Blautia intestinihominis</name>
    <dbReference type="NCBI Taxonomy" id="3133152"/>
    <lineage>
        <taxon>Bacteria</taxon>
        <taxon>Bacillati</taxon>
        <taxon>Bacillota</taxon>
        <taxon>Clostridia</taxon>
        <taxon>Lachnospirales</taxon>
        <taxon>Lachnospiraceae</taxon>
        <taxon>Blautia</taxon>
    </lineage>
</organism>
<dbReference type="SUPFAM" id="SSF51735">
    <property type="entry name" value="NAD(P)-binding Rossmann-fold domains"/>
    <property type="match status" value="1"/>
</dbReference>
<accession>A0ABV1AJD1</accession>
<dbReference type="RefSeq" id="WP_022215294.1">
    <property type="nucleotide sequence ID" value="NZ_JBBMEI010000007.1"/>
</dbReference>
<dbReference type="InterPro" id="IPR046826">
    <property type="entry name" value="PDH_N"/>
</dbReference>
<dbReference type="InterPro" id="IPR008927">
    <property type="entry name" value="6-PGluconate_DH-like_C_sf"/>
</dbReference>
<evidence type="ECO:0000256" key="4">
    <source>
        <dbReference type="ARBA" id="ARBA00029440"/>
    </source>
</evidence>
<evidence type="ECO:0000259" key="5">
    <source>
        <dbReference type="PROSITE" id="PS51176"/>
    </source>
</evidence>